<evidence type="ECO:0000256" key="4">
    <source>
        <dbReference type="ARBA" id="ARBA00022737"/>
    </source>
</evidence>
<evidence type="ECO:0000313" key="7">
    <source>
        <dbReference type="Proteomes" id="UP001054902"/>
    </source>
</evidence>
<keyword evidence="4" id="KW-0677">Repeat</keyword>
<protein>
    <submittedName>
        <fullName evidence="6">Uncharacterized protein</fullName>
    </submittedName>
</protein>
<evidence type="ECO:0000313" key="6">
    <source>
        <dbReference type="EMBL" id="GFH58420.1"/>
    </source>
</evidence>
<dbReference type="PANTHER" id="PTHR12442:SF22">
    <property type="entry name" value="CYTOPLASMIC DYNEIN 1 INTERMEDIATE CHAIN-RELATED"/>
    <property type="match status" value="1"/>
</dbReference>
<dbReference type="AlphaFoldDB" id="A0AAD3D8G1"/>
<dbReference type="SUPFAM" id="SSF50978">
    <property type="entry name" value="WD40 repeat-like"/>
    <property type="match status" value="1"/>
</dbReference>
<evidence type="ECO:0000256" key="5">
    <source>
        <dbReference type="SAM" id="MobiDB-lite"/>
    </source>
</evidence>
<keyword evidence="2" id="KW-0963">Cytoplasm</keyword>
<dbReference type="PANTHER" id="PTHR12442">
    <property type="entry name" value="DYNEIN INTERMEDIATE CHAIN"/>
    <property type="match status" value="1"/>
</dbReference>
<evidence type="ECO:0000256" key="2">
    <source>
        <dbReference type="ARBA" id="ARBA00022490"/>
    </source>
</evidence>
<organism evidence="6 7">
    <name type="scientific">Chaetoceros tenuissimus</name>
    <dbReference type="NCBI Taxonomy" id="426638"/>
    <lineage>
        <taxon>Eukaryota</taxon>
        <taxon>Sar</taxon>
        <taxon>Stramenopiles</taxon>
        <taxon>Ochrophyta</taxon>
        <taxon>Bacillariophyta</taxon>
        <taxon>Coscinodiscophyceae</taxon>
        <taxon>Chaetocerotophycidae</taxon>
        <taxon>Chaetocerotales</taxon>
        <taxon>Chaetocerotaceae</taxon>
        <taxon>Chaetoceros</taxon>
    </lineage>
</organism>
<proteinExistence type="predicted"/>
<dbReference type="InterPro" id="IPR001680">
    <property type="entry name" value="WD40_rpt"/>
</dbReference>
<comment type="caution">
    <text evidence="6">The sequence shown here is derived from an EMBL/GenBank/DDBJ whole genome shotgun (WGS) entry which is preliminary data.</text>
</comment>
<keyword evidence="7" id="KW-1185">Reference proteome</keyword>
<dbReference type="GO" id="GO:0045503">
    <property type="term" value="F:dynein light chain binding"/>
    <property type="evidence" value="ECO:0007669"/>
    <property type="project" value="TreeGrafter"/>
</dbReference>
<evidence type="ECO:0000256" key="3">
    <source>
        <dbReference type="ARBA" id="ARBA00022574"/>
    </source>
</evidence>
<name>A0AAD3D8G1_9STRA</name>
<dbReference type="InterPro" id="IPR050687">
    <property type="entry name" value="Dynein_IC"/>
</dbReference>
<dbReference type="InterPro" id="IPR015943">
    <property type="entry name" value="WD40/YVTN_repeat-like_dom_sf"/>
</dbReference>
<dbReference type="GO" id="GO:0005868">
    <property type="term" value="C:cytoplasmic dynein complex"/>
    <property type="evidence" value="ECO:0007669"/>
    <property type="project" value="TreeGrafter"/>
</dbReference>
<dbReference type="GO" id="GO:0045504">
    <property type="term" value="F:dynein heavy chain binding"/>
    <property type="evidence" value="ECO:0007669"/>
    <property type="project" value="TreeGrafter"/>
</dbReference>
<dbReference type="Gene3D" id="2.130.10.10">
    <property type="entry name" value="YVTN repeat-like/Quinoprotein amine dehydrogenase"/>
    <property type="match status" value="2"/>
</dbReference>
<feature type="compositionally biased region" description="Low complexity" evidence="5">
    <location>
        <begin position="75"/>
        <end position="88"/>
    </location>
</feature>
<reference evidence="6 7" key="1">
    <citation type="journal article" date="2021" name="Sci. Rep.">
        <title>The genome of the diatom Chaetoceros tenuissimus carries an ancient integrated fragment of an extant virus.</title>
        <authorList>
            <person name="Hongo Y."/>
            <person name="Kimura K."/>
            <person name="Takaki Y."/>
            <person name="Yoshida Y."/>
            <person name="Baba S."/>
            <person name="Kobayashi G."/>
            <person name="Nagasaki K."/>
            <person name="Hano T."/>
            <person name="Tomaru Y."/>
        </authorList>
    </citation>
    <scope>NUCLEOTIDE SEQUENCE [LARGE SCALE GENOMIC DNA]</scope>
    <source>
        <strain evidence="6 7">NIES-3715</strain>
    </source>
</reference>
<feature type="region of interest" description="Disordered" evidence="5">
    <location>
        <begin position="1"/>
        <end position="45"/>
    </location>
</feature>
<gene>
    <name evidence="6" type="ORF">CTEN210_14896</name>
</gene>
<feature type="compositionally biased region" description="Low complexity" evidence="5">
    <location>
        <begin position="31"/>
        <end position="45"/>
    </location>
</feature>
<accession>A0AAD3D8G1</accession>
<dbReference type="EMBL" id="BLLK01000062">
    <property type="protein sequence ID" value="GFH58420.1"/>
    <property type="molecule type" value="Genomic_DNA"/>
</dbReference>
<dbReference type="InterPro" id="IPR036322">
    <property type="entry name" value="WD40_repeat_dom_sf"/>
</dbReference>
<dbReference type="GO" id="GO:0010970">
    <property type="term" value="P:transport along microtubule"/>
    <property type="evidence" value="ECO:0007669"/>
    <property type="project" value="TreeGrafter"/>
</dbReference>
<sequence>MSSELKAQRAKALEEKRKKLEEMRARRNQRSAGTKTSVSAVSASKSGNLDEYIDGLLNSAPPIAPIEPVVAAPVAPSTPVSTAPTTPSKKVSKIDLMNEKTVSFAPTTTTTAEPSPAVKQVETFTISTQTDDLDFPMEESQHSEESNQEIAPTIEMSMEQEETKDEEPTLLSEDQVQEKIASTSFSNFFISASKKVERLLGAPLLQDLLVDDTIYYNDQESKRDASTSTETKDSFISAQVRFSCEKWTKERDVTSLDWSPHHRGEVLLASYGSSSSSANSTAVKNLNHNTNSASLSRSKTEMTGADGLAILWNLTMPSRPEHVFTCGSPVLNAKFHPSEGSLVVGACYSGQMVVWDVRSGRLPVQRSLWNLLGGTSSSKSHVHPIVGLEGLDSGFVSAASDGTVNFWSLANLMEPAETVVVPGANFSSLTVAPESNTLLLGDENGSIHAVLPSTSGGSRSSKRSIVKIYDSEKDTESLGHYGNVTGLATKPALKTDKDNNTVAISKGFARGAHGLVLSCGVDWTTKLWAPAYSEKPLLNLLSHSYDYMSDVQWSPVHPSVFATASSNGTLGLWNLATSLDEPITGLQGLLLDKNDSNMDEPSHGVNRIKWSRDGRRIAAACSDTVYVLGMSDELWKPKGNEGAKVMNALRGRGLIEAEE</sequence>
<feature type="compositionally biased region" description="Basic and acidic residues" evidence="5">
    <location>
        <begin position="11"/>
        <end position="25"/>
    </location>
</feature>
<evidence type="ECO:0000256" key="1">
    <source>
        <dbReference type="ARBA" id="ARBA00004496"/>
    </source>
</evidence>
<dbReference type="Proteomes" id="UP001054902">
    <property type="component" value="Unassembled WGS sequence"/>
</dbReference>
<feature type="region of interest" description="Disordered" evidence="5">
    <location>
        <begin position="75"/>
        <end position="94"/>
    </location>
</feature>
<dbReference type="GO" id="GO:0005737">
    <property type="term" value="C:cytoplasm"/>
    <property type="evidence" value="ECO:0007669"/>
    <property type="project" value="UniProtKB-SubCell"/>
</dbReference>
<dbReference type="SMART" id="SM00320">
    <property type="entry name" value="WD40"/>
    <property type="match status" value="5"/>
</dbReference>
<keyword evidence="3" id="KW-0853">WD repeat</keyword>
<comment type="subcellular location">
    <subcellularLocation>
        <location evidence="1">Cytoplasm</location>
    </subcellularLocation>
</comment>